<name>A0A1M6YX43_9RHOB</name>
<dbReference type="Gene3D" id="1.10.10.60">
    <property type="entry name" value="Homeodomain-like"/>
    <property type="match status" value="2"/>
</dbReference>
<dbReference type="InterPro" id="IPR018060">
    <property type="entry name" value="HTH_AraC"/>
</dbReference>
<dbReference type="GO" id="GO:0043565">
    <property type="term" value="F:sequence-specific DNA binding"/>
    <property type="evidence" value="ECO:0007669"/>
    <property type="project" value="InterPro"/>
</dbReference>
<dbReference type="RefSeq" id="WP_073197316.1">
    <property type="nucleotide sequence ID" value="NZ_FRBN01000008.1"/>
</dbReference>
<feature type="domain" description="HTH araC/xylS-type" evidence="3">
    <location>
        <begin position="219"/>
        <end position="317"/>
    </location>
</feature>
<dbReference type="EMBL" id="FRBN01000008">
    <property type="protein sequence ID" value="SHL22609.1"/>
    <property type="molecule type" value="Genomic_DNA"/>
</dbReference>
<keyword evidence="1" id="KW-0805">Transcription regulation</keyword>
<dbReference type="SUPFAM" id="SSF52317">
    <property type="entry name" value="Class I glutamine amidotransferase-like"/>
    <property type="match status" value="1"/>
</dbReference>
<dbReference type="Pfam" id="PF01965">
    <property type="entry name" value="DJ-1_PfpI"/>
    <property type="match status" value="1"/>
</dbReference>
<dbReference type="InterPro" id="IPR029062">
    <property type="entry name" value="Class_I_gatase-like"/>
</dbReference>
<dbReference type="PANTHER" id="PTHR43130">
    <property type="entry name" value="ARAC-FAMILY TRANSCRIPTIONAL REGULATOR"/>
    <property type="match status" value="1"/>
</dbReference>
<dbReference type="InterPro" id="IPR002818">
    <property type="entry name" value="DJ-1/PfpI"/>
</dbReference>
<keyword evidence="4" id="KW-0238">DNA-binding</keyword>
<evidence type="ECO:0000313" key="5">
    <source>
        <dbReference type="Proteomes" id="UP000184191"/>
    </source>
</evidence>
<gene>
    <name evidence="4" type="ORF">SAMN05444414_10842</name>
</gene>
<dbReference type="InterPro" id="IPR009057">
    <property type="entry name" value="Homeodomain-like_sf"/>
</dbReference>
<dbReference type="SMART" id="SM00342">
    <property type="entry name" value="HTH_ARAC"/>
    <property type="match status" value="1"/>
</dbReference>
<dbReference type="GO" id="GO:0003700">
    <property type="term" value="F:DNA-binding transcription factor activity"/>
    <property type="evidence" value="ECO:0007669"/>
    <property type="project" value="InterPro"/>
</dbReference>
<evidence type="ECO:0000313" key="4">
    <source>
        <dbReference type="EMBL" id="SHL22609.1"/>
    </source>
</evidence>
<organism evidence="4 5">
    <name type="scientific">Roseovarius marisflavi</name>
    <dbReference type="NCBI Taxonomy" id="1054996"/>
    <lineage>
        <taxon>Bacteria</taxon>
        <taxon>Pseudomonadati</taxon>
        <taxon>Pseudomonadota</taxon>
        <taxon>Alphaproteobacteria</taxon>
        <taxon>Rhodobacterales</taxon>
        <taxon>Roseobacteraceae</taxon>
        <taxon>Roseovarius</taxon>
    </lineage>
</organism>
<evidence type="ECO:0000259" key="3">
    <source>
        <dbReference type="PROSITE" id="PS01124"/>
    </source>
</evidence>
<evidence type="ECO:0000256" key="2">
    <source>
        <dbReference type="ARBA" id="ARBA00023163"/>
    </source>
</evidence>
<dbReference type="InterPro" id="IPR052158">
    <property type="entry name" value="INH-QAR"/>
</dbReference>
<dbReference type="SUPFAM" id="SSF46689">
    <property type="entry name" value="Homeodomain-like"/>
    <property type="match status" value="2"/>
</dbReference>
<dbReference type="OrthoDB" id="186587at2"/>
<proteinExistence type="predicted"/>
<dbReference type="AlphaFoldDB" id="A0A1M6YX43"/>
<dbReference type="Pfam" id="PF12833">
    <property type="entry name" value="HTH_18"/>
    <property type="match status" value="1"/>
</dbReference>
<reference evidence="5" key="1">
    <citation type="submission" date="2016-11" db="EMBL/GenBank/DDBJ databases">
        <authorList>
            <person name="Varghese N."/>
            <person name="Submissions S."/>
        </authorList>
    </citation>
    <scope>NUCLEOTIDE SEQUENCE [LARGE SCALE GENOMIC DNA]</scope>
    <source>
        <strain evidence="5">DSM 29327</strain>
    </source>
</reference>
<dbReference type="Proteomes" id="UP000184191">
    <property type="component" value="Unassembled WGS sequence"/>
</dbReference>
<dbReference type="STRING" id="1054996.SAMN05444414_10842"/>
<dbReference type="PROSITE" id="PS01124">
    <property type="entry name" value="HTH_ARAC_FAMILY_2"/>
    <property type="match status" value="1"/>
</dbReference>
<protein>
    <submittedName>
        <fullName evidence="4">Transcriptional regulator GlxA family, contains an amidase domain and an AraC-type DNA-binding HTH domain</fullName>
    </submittedName>
</protein>
<dbReference type="CDD" id="cd03137">
    <property type="entry name" value="GATase1_AraC_1"/>
    <property type="match status" value="1"/>
</dbReference>
<evidence type="ECO:0000256" key="1">
    <source>
        <dbReference type="ARBA" id="ARBA00023015"/>
    </source>
</evidence>
<dbReference type="PANTHER" id="PTHR43130:SF3">
    <property type="entry name" value="HTH-TYPE TRANSCRIPTIONAL REGULATOR RV1931C"/>
    <property type="match status" value="1"/>
</dbReference>
<accession>A0A1M6YX43</accession>
<keyword evidence="2" id="KW-0804">Transcription</keyword>
<sequence>MHDAYPVTVVTFPQALLLDIAGPVQVYTTANTLAGKPLYRVQLAAMPDMPNPATDSGLCLSPTLDFTGDLPRGDLLVPGGPGVDTLIGDAAFPATLARQAAHQTRLVSICSGSLLSAAAGLLDGKEATSHWVRGPDLSARFPAVRWRPDAIFTIDGAICCSAGVTAGIDLILALVERDHGSALALDIAREMVVYLRRSGGQTQYSRPLQAQQCTGPRIAPLCAAIADDPVAGWTVGRMAEVANMTDRTLHRHFLRDLGQSPSAYVMTLRLDLARSLLDQGARNLAQVARAAGFRNEQAMHRAFSQALGMPPGAYRDRFCGRGVEAD</sequence>
<dbReference type="Gene3D" id="3.40.50.880">
    <property type="match status" value="1"/>
</dbReference>
<keyword evidence="5" id="KW-1185">Reference proteome</keyword>